<name>A0A9P8QD07_WICPI</name>
<evidence type="ECO:0000313" key="3">
    <source>
        <dbReference type="Proteomes" id="UP000774326"/>
    </source>
</evidence>
<gene>
    <name evidence="2" type="ORF">WICPIJ_001829</name>
</gene>
<accession>A0A9P8QD07</accession>
<dbReference type="AlphaFoldDB" id="A0A9P8QD07"/>
<comment type="caution">
    <text evidence="2">The sequence shown here is derived from an EMBL/GenBank/DDBJ whole genome shotgun (WGS) entry which is preliminary data.</text>
</comment>
<dbReference type="OrthoDB" id="272778at2759"/>
<dbReference type="EMBL" id="JAEUBG010000942">
    <property type="protein sequence ID" value="KAH3687189.1"/>
    <property type="molecule type" value="Genomic_DNA"/>
</dbReference>
<feature type="compositionally biased region" description="Acidic residues" evidence="1">
    <location>
        <begin position="1"/>
        <end position="10"/>
    </location>
</feature>
<protein>
    <submittedName>
        <fullName evidence="2">Uncharacterized protein</fullName>
    </submittedName>
</protein>
<keyword evidence="3" id="KW-1185">Reference proteome</keyword>
<sequence length="39" mass="4566">AVSPNDEDDDRNNIMNRDEDEDPAETRPLASQFLDTFRR</sequence>
<feature type="non-terminal residue" evidence="2">
    <location>
        <position position="1"/>
    </location>
</feature>
<proteinExistence type="predicted"/>
<organism evidence="2 3">
    <name type="scientific">Wickerhamomyces pijperi</name>
    <name type="common">Yeast</name>
    <name type="synonym">Pichia pijperi</name>
    <dbReference type="NCBI Taxonomy" id="599730"/>
    <lineage>
        <taxon>Eukaryota</taxon>
        <taxon>Fungi</taxon>
        <taxon>Dikarya</taxon>
        <taxon>Ascomycota</taxon>
        <taxon>Saccharomycotina</taxon>
        <taxon>Saccharomycetes</taxon>
        <taxon>Phaffomycetales</taxon>
        <taxon>Wickerhamomycetaceae</taxon>
        <taxon>Wickerhamomyces</taxon>
    </lineage>
</organism>
<feature type="region of interest" description="Disordered" evidence="1">
    <location>
        <begin position="1"/>
        <end position="39"/>
    </location>
</feature>
<reference evidence="2" key="2">
    <citation type="submission" date="2021-01" db="EMBL/GenBank/DDBJ databases">
        <authorList>
            <person name="Schikora-Tamarit M.A."/>
        </authorList>
    </citation>
    <scope>NUCLEOTIDE SEQUENCE</scope>
    <source>
        <strain evidence="2">CBS2887</strain>
    </source>
</reference>
<evidence type="ECO:0000313" key="2">
    <source>
        <dbReference type="EMBL" id="KAH3687189.1"/>
    </source>
</evidence>
<reference evidence="2" key="1">
    <citation type="journal article" date="2021" name="Open Biol.">
        <title>Shared evolutionary footprints suggest mitochondrial oxidative damage underlies multiple complex I losses in fungi.</title>
        <authorList>
            <person name="Schikora-Tamarit M.A."/>
            <person name="Marcet-Houben M."/>
            <person name="Nosek J."/>
            <person name="Gabaldon T."/>
        </authorList>
    </citation>
    <scope>NUCLEOTIDE SEQUENCE</scope>
    <source>
        <strain evidence="2">CBS2887</strain>
    </source>
</reference>
<dbReference type="Proteomes" id="UP000774326">
    <property type="component" value="Unassembled WGS sequence"/>
</dbReference>
<evidence type="ECO:0000256" key="1">
    <source>
        <dbReference type="SAM" id="MobiDB-lite"/>
    </source>
</evidence>